<dbReference type="Pfam" id="PF04464">
    <property type="entry name" value="Glyphos_transf"/>
    <property type="match status" value="1"/>
</dbReference>
<dbReference type="InterPro" id="IPR001173">
    <property type="entry name" value="Glyco_trans_2-like"/>
</dbReference>
<dbReference type="STRING" id="630515.SAMN04489812_0047"/>
<dbReference type="InterPro" id="IPR043149">
    <property type="entry name" value="TagF_N"/>
</dbReference>
<evidence type="ECO:0000313" key="8">
    <source>
        <dbReference type="EMBL" id="SDR83108.1"/>
    </source>
</evidence>
<dbReference type="PANTHER" id="PTHR37316:SF3">
    <property type="entry name" value="TEICHOIC ACID GLYCEROL-PHOSPHATE TRANSFERASE"/>
    <property type="match status" value="1"/>
</dbReference>
<dbReference type="Pfam" id="PF00535">
    <property type="entry name" value="Glycos_transf_2"/>
    <property type="match status" value="1"/>
</dbReference>
<dbReference type="Gene3D" id="3.90.550.10">
    <property type="entry name" value="Spore Coat Polysaccharide Biosynthesis Protein SpsA, Chain A"/>
    <property type="match status" value="1"/>
</dbReference>
<dbReference type="PANTHER" id="PTHR37316">
    <property type="entry name" value="TEICHOIC ACID GLYCEROL-PHOSPHATE PRIMASE"/>
    <property type="match status" value="1"/>
</dbReference>
<dbReference type="CDD" id="cd00761">
    <property type="entry name" value="Glyco_tranf_GTA_type"/>
    <property type="match status" value="1"/>
</dbReference>
<dbReference type="GO" id="GO:0005886">
    <property type="term" value="C:plasma membrane"/>
    <property type="evidence" value="ECO:0007669"/>
    <property type="project" value="UniProtKB-SubCell"/>
</dbReference>
<dbReference type="InterPro" id="IPR007554">
    <property type="entry name" value="Glycerophosphate_synth"/>
</dbReference>
<evidence type="ECO:0000313" key="9">
    <source>
        <dbReference type="Proteomes" id="UP000199103"/>
    </source>
</evidence>
<evidence type="ECO:0000256" key="2">
    <source>
        <dbReference type="ARBA" id="ARBA00010488"/>
    </source>
</evidence>
<evidence type="ECO:0000256" key="1">
    <source>
        <dbReference type="ARBA" id="ARBA00004202"/>
    </source>
</evidence>
<dbReference type="InterPro" id="IPR043148">
    <property type="entry name" value="TagF_C"/>
</dbReference>
<dbReference type="EMBL" id="LT629772">
    <property type="protein sequence ID" value="SDR83108.1"/>
    <property type="molecule type" value="Genomic_DNA"/>
</dbReference>
<accession>A0A1H1M8M2</accession>
<dbReference type="Gene3D" id="3.40.50.11820">
    <property type="match status" value="1"/>
</dbReference>
<gene>
    <name evidence="8" type="ORF">SAMN04489812_0047</name>
</gene>
<evidence type="ECO:0000256" key="4">
    <source>
        <dbReference type="ARBA" id="ARBA00022679"/>
    </source>
</evidence>
<proteinExistence type="inferred from homology"/>
<keyword evidence="3" id="KW-1003">Cell membrane</keyword>
<dbReference type="InterPro" id="IPR051612">
    <property type="entry name" value="Teichoic_Acid_Biosynth"/>
</dbReference>
<dbReference type="SUPFAM" id="SSF53756">
    <property type="entry name" value="UDP-Glycosyltransferase/glycogen phosphorylase"/>
    <property type="match status" value="1"/>
</dbReference>
<evidence type="ECO:0000256" key="6">
    <source>
        <dbReference type="ARBA" id="ARBA00023136"/>
    </source>
</evidence>
<sequence length="1196" mass="134721">MLPSVRRHLAGKYREHVHPALRATLRRARARRSEQQSALVSIVIPIYNVEEYLDECLTSVIEQTYRNLEIIVVDDGSPDGSYEIAKSYTRWDPRIRIIRQPNRGLGAARNTGIADAHGRYLCFADSDDTLPQDAIARMVESLGRTGSDFAVGAPIRMADGRTWSSGWVKDVHAVDRPRLTLDEFPEILKDVFAWNKLFRADFFHRVVGAFPEDIRYEDQEATAKAYVAGTFDVLAAPVYYWRLRGDGTSITQQKSDPADLHDRLIVKNQVSEVISNGASKQTHDVWLAKAIGFDLRSYFEQIPRTDEAFFQQLRDGVRALNSRMTPDIWRLVPIIDRIPARAVLAGNRDDAITAVTQREEYGWFVPGDLRDGAAYLGRRYLEEMQLERDDALLRLADADVKVMAKATSVWWHDHFLRVEGHAYLSNLAYDPDVMTTRMELVSENEIRVPLKVRNRRDERLDLETKDSWNSHAESGFAVDIDPTELPIGATDPWRVEITVTAGKISRTAVLRDCDIRGIGGTRPVAPAHGNVRWMAGFEDDNFFSLRHTTELESPVSELTVGSRGVTITVADAEARSLRLTCRSLRRTVEIAGSPVKVDGKKSGHVRFTVSLPELVDGDKLSVEHVWSIRAHGGQREPRRLTYPGNADQLHQASPEHRQLRATMTRAGTLRIAQNRWWAVADDVSVEDETVTVTGRIGAPGASGLQARMVGDSQIIAADKIKLDGSAESFAVRFPFNLDGRIPSTRHGFSVRLSVWLDGRRQERWLKVSDGLQHRFPADADSRRFGVTMTRTKKAAGLWLRFRPRYATPERGRLAQRRLHEHYRLPSSAGGGLTTELRDAVLFESFNGRNVGDSVLAIYHELLSRNSTMKFFWSVSDLTTPVPEGATPLLVHTQEWMDVLHNARYLVNNSNFPFYYRKRPGQTYIQTWHGTPLKKIGNDVPGANLSLSYRQLMRREPHYWDSLLAQNDFAATTLPRAFGYAGPVVTQGYPRNDMLTGPDAQLRRKQVRLNLGLTDENSVVLYAPTWRDNVSVSTGYALVSHLDFAKMRKAIGQQTSILLRGHANTAHQASAAPEGVTDVTRYPDINDLLLASDVLITDYSSVMFDYAVTGKPMLFLTPDIDEYRNVTRGFYLDFEKIAPGPLCRTNDDLIAALRDLPGTTEAFRERYRRFAADFTARDDGNATRRVVDTIWGPAVSG</sequence>
<dbReference type="GO" id="GO:0047355">
    <property type="term" value="F:CDP-glycerol glycerophosphotransferase activity"/>
    <property type="evidence" value="ECO:0007669"/>
    <property type="project" value="InterPro"/>
</dbReference>
<keyword evidence="4 8" id="KW-0808">Transferase</keyword>
<feature type="domain" description="Glycosyltransferase 2-like" evidence="7">
    <location>
        <begin position="41"/>
        <end position="161"/>
    </location>
</feature>
<dbReference type="GO" id="GO:0019350">
    <property type="term" value="P:teichoic acid biosynthetic process"/>
    <property type="evidence" value="ECO:0007669"/>
    <property type="project" value="UniProtKB-KW"/>
</dbReference>
<protein>
    <submittedName>
        <fullName evidence="8">CDP-glycerol:poly(Glycerophosphate) glycerophosphotransferase</fullName>
    </submittedName>
</protein>
<dbReference type="SUPFAM" id="SSF53448">
    <property type="entry name" value="Nucleotide-diphospho-sugar transferases"/>
    <property type="match status" value="1"/>
</dbReference>
<comment type="subcellular location">
    <subcellularLocation>
        <location evidence="1">Cell membrane</location>
        <topology evidence="1">Peripheral membrane protein</topology>
    </subcellularLocation>
</comment>
<reference evidence="8 9" key="1">
    <citation type="submission" date="2016-10" db="EMBL/GenBank/DDBJ databases">
        <authorList>
            <person name="de Groot N.N."/>
        </authorList>
    </citation>
    <scope>NUCLEOTIDE SEQUENCE [LARGE SCALE GENOMIC DNA]</scope>
    <source>
        <strain evidence="8 9">DSM 21800</strain>
    </source>
</reference>
<keyword evidence="6" id="KW-0472">Membrane</keyword>
<evidence type="ECO:0000256" key="5">
    <source>
        <dbReference type="ARBA" id="ARBA00022944"/>
    </source>
</evidence>
<name>A0A1H1M8M2_9ACTN</name>
<keyword evidence="5" id="KW-0777">Teichoic acid biosynthesis</keyword>
<comment type="similarity">
    <text evidence="2">Belongs to the CDP-glycerol glycerophosphotransferase family.</text>
</comment>
<dbReference type="InterPro" id="IPR029044">
    <property type="entry name" value="Nucleotide-diphossugar_trans"/>
</dbReference>
<organism evidence="8 9">
    <name type="scientific">Microlunatus soli</name>
    <dbReference type="NCBI Taxonomy" id="630515"/>
    <lineage>
        <taxon>Bacteria</taxon>
        <taxon>Bacillati</taxon>
        <taxon>Actinomycetota</taxon>
        <taxon>Actinomycetes</taxon>
        <taxon>Propionibacteriales</taxon>
        <taxon>Propionibacteriaceae</taxon>
        <taxon>Microlunatus</taxon>
    </lineage>
</organism>
<evidence type="ECO:0000256" key="3">
    <source>
        <dbReference type="ARBA" id="ARBA00022475"/>
    </source>
</evidence>
<keyword evidence="9" id="KW-1185">Reference proteome</keyword>
<dbReference type="Proteomes" id="UP000199103">
    <property type="component" value="Chromosome I"/>
</dbReference>
<dbReference type="Gene3D" id="3.40.50.12580">
    <property type="match status" value="1"/>
</dbReference>
<dbReference type="AlphaFoldDB" id="A0A1H1M8M2"/>
<evidence type="ECO:0000259" key="7">
    <source>
        <dbReference type="Pfam" id="PF00535"/>
    </source>
</evidence>